<reference evidence="4" key="2">
    <citation type="journal article" date="2023" name="IMA Fungus">
        <title>Comparative genomic study of the Penicillium genus elucidates a diverse pangenome and 15 lateral gene transfer events.</title>
        <authorList>
            <person name="Petersen C."/>
            <person name="Sorensen T."/>
            <person name="Nielsen M.R."/>
            <person name="Sondergaard T.E."/>
            <person name="Sorensen J.L."/>
            <person name="Fitzpatrick D.A."/>
            <person name="Frisvad J.C."/>
            <person name="Nielsen K.L."/>
        </authorList>
    </citation>
    <scope>NUCLEOTIDE SEQUENCE</scope>
    <source>
        <strain evidence="4">IBT 15544</strain>
    </source>
</reference>
<dbReference type="Proteomes" id="UP001150904">
    <property type="component" value="Unassembled WGS sequence"/>
</dbReference>
<name>A0A9W9NHW0_9EURO</name>
<organism evidence="4 5">
    <name type="scientific">Penicillium cinerascens</name>
    <dbReference type="NCBI Taxonomy" id="70096"/>
    <lineage>
        <taxon>Eukaryota</taxon>
        <taxon>Fungi</taxon>
        <taxon>Dikarya</taxon>
        <taxon>Ascomycota</taxon>
        <taxon>Pezizomycotina</taxon>
        <taxon>Eurotiomycetes</taxon>
        <taxon>Eurotiomycetidae</taxon>
        <taxon>Eurotiales</taxon>
        <taxon>Aspergillaceae</taxon>
        <taxon>Penicillium</taxon>
    </lineage>
</organism>
<dbReference type="Gene3D" id="3.40.710.10">
    <property type="entry name" value="DD-peptidase/beta-lactamase superfamily"/>
    <property type="match status" value="1"/>
</dbReference>
<dbReference type="InterPro" id="IPR012338">
    <property type="entry name" value="Beta-lactam/transpept-like"/>
</dbReference>
<reference evidence="4" key="1">
    <citation type="submission" date="2022-12" db="EMBL/GenBank/DDBJ databases">
        <authorList>
            <person name="Petersen C."/>
        </authorList>
    </citation>
    <scope>NUCLEOTIDE SEQUENCE</scope>
    <source>
        <strain evidence="4">IBT 15544</strain>
    </source>
</reference>
<comment type="similarity">
    <text evidence="1">Belongs to the class-A beta-lactamase family.</text>
</comment>
<dbReference type="PANTHER" id="PTHR43283:SF17">
    <property type="entry name" value="(LOVD), PUTATIVE (AFU_ORTHOLOGUE AFUA_5G00920)-RELATED"/>
    <property type="match status" value="1"/>
</dbReference>
<evidence type="ECO:0000256" key="2">
    <source>
        <dbReference type="ARBA" id="ARBA00022801"/>
    </source>
</evidence>
<sequence length="368" mass="41078">MQALEEKFERATTTGKLPGTVLAAASRDVSSDTTFCLASATKLVTSVAAMQVVERGLVDLDDDITKFLPEWKHPQILVGFGGEEHREKPVLVPAQNRITLRQLLSHTSGIASLDDEKLMKYYTVLGDSRGTVLLRYFMNNDPEIKAKALEEVRQVMGSLSVEPLFFEPGTSWKYGQSTDWAGQIVERVTNMTLEQYCQENIFKRLGMTHTTYRLLDNPHVAANLIQMTSRGPEGTVQPAESVYPIDPKVDKGGSNLYTSGADFLKLLSSLLRNDGKLLRPETTDLMFNYSLPKTEEFRYFRTNPEHLKDNFGDLAPIGMEVDHCLAGIVNQRDLLGGRKAGSITWQGATRCYWVLPIVLPSQLISTDN</sequence>
<gene>
    <name evidence="4" type="ORF">N7498_001017</name>
</gene>
<dbReference type="EMBL" id="JAPQKR010000004">
    <property type="protein sequence ID" value="KAJ5218918.1"/>
    <property type="molecule type" value="Genomic_DNA"/>
</dbReference>
<evidence type="ECO:0000256" key="1">
    <source>
        <dbReference type="ARBA" id="ARBA00009009"/>
    </source>
</evidence>
<evidence type="ECO:0000313" key="5">
    <source>
        <dbReference type="Proteomes" id="UP001150904"/>
    </source>
</evidence>
<comment type="caution">
    <text evidence="4">The sequence shown here is derived from an EMBL/GenBank/DDBJ whole genome shotgun (WGS) entry which is preliminary data.</text>
</comment>
<dbReference type="InterPro" id="IPR050789">
    <property type="entry name" value="Diverse_Enzym_Activities"/>
</dbReference>
<dbReference type="AlphaFoldDB" id="A0A9W9NHW0"/>
<evidence type="ECO:0000259" key="3">
    <source>
        <dbReference type="Pfam" id="PF00144"/>
    </source>
</evidence>
<dbReference type="RefSeq" id="XP_058313491.1">
    <property type="nucleotide sequence ID" value="XM_058448080.1"/>
</dbReference>
<dbReference type="PANTHER" id="PTHR43283">
    <property type="entry name" value="BETA-LACTAMASE-RELATED"/>
    <property type="match status" value="1"/>
</dbReference>
<dbReference type="OrthoDB" id="428260at2759"/>
<keyword evidence="5" id="KW-1185">Reference proteome</keyword>
<dbReference type="GO" id="GO:0016787">
    <property type="term" value="F:hydrolase activity"/>
    <property type="evidence" value="ECO:0007669"/>
    <property type="project" value="UniProtKB-KW"/>
</dbReference>
<dbReference type="InterPro" id="IPR001466">
    <property type="entry name" value="Beta-lactam-related"/>
</dbReference>
<proteinExistence type="inferred from homology"/>
<keyword evidence="2" id="KW-0378">Hydrolase</keyword>
<accession>A0A9W9NHW0</accession>
<feature type="domain" description="Beta-lactamase-related" evidence="3">
    <location>
        <begin position="25"/>
        <end position="311"/>
    </location>
</feature>
<dbReference type="SUPFAM" id="SSF56601">
    <property type="entry name" value="beta-lactamase/transpeptidase-like"/>
    <property type="match status" value="1"/>
</dbReference>
<protein>
    <submittedName>
        <fullName evidence="4">Beta-lactamase/transpeptidase-like protein</fullName>
    </submittedName>
</protein>
<dbReference type="Pfam" id="PF00144">
    <property type="entry name" value="Beta-lactamase"/>
    <property type="match status" value="1"/>
</dbReference>
<evidence type="ECO:0000313" key="4">
    <source>
        <dbReference type="EMBL" id="KAJ5218918.1"/>
    </source>
</evidence>
<dbReference type="GeneID" id="83175380"/>